<dbReference type="AlphaFoldDB" id="L9Z2F2"/>
<dbReference type="InterPro" id="IPR050155">
    <property type="entry name" value="HAD-like_hydrolase_sf"/>
</dbReference>
<dbReference type="InterPro" id="IPR036412">
    <property type="entry name" value="HAD-like_sf"/>
</dbReference>
<dbReference type="InterPro" id="IPR006439">
    <property type="entry name" value="HAD-SF_hydro_IA"/>
</dbReference>
<comment type="similarity">
    <text evidence="1">Belongs to the HAD-like hydrolase superfamily.</text>
</comment>
<dbReference type="Gene3D" id="1.10.150.520">
    <property type="match status" value="1"/>
</dbReference>
<evidence type="ECO:0000313" key="2">
    <source>
        <dbReference type="EMBL" id="ELY80076.1"/>
    </source>
</evidence>
<dbReference type="SUPFAM" id="SSF56784">
    <property type="entry name" value="HAD-like"/>
    <property type="match status" value="1"/>
</dbReference>
<comment type="caution">
    <text evidence="2">The sequence shown here is derived from an EMBL/GenBank/DDBJ whole genome shotgun (WGS) entry which is preliminary data.</text>
</comment>
<accession>L9Z2F2</accession>
<evidence type="ECO:0000256" key="1">
    <source>
        <dbReference type="ARBA" id="ARBA00007958"/>
    </source>
</evidence>
<dbReference type="GO" id="GO:0006281">
    <property type="term" value="P:DNA repair"/>
    <property type="evidence" value="ECO:0007669"/>
    <property type="project" value="TreeGrafter"/>
</dbReference>
<dbReference type="Proteomes" id="UP000011592">
    <property type="component" value="Unassembled WGS sequence"/>
</dbReference>
<dbReference type="PANTHER" id="PTHR43434">
    <property type="entry name" value="PHOSPHOGLYCOLATE PHOSPHATASE"/>
    <property type="match status" value="1"/>
</dbReference>
<dbReference type="PATRIC" id="fig|1230459.4.peg.2034"/>
<dbReference type="InterPro" id="IPR041492">
    <property type="entry name" value="HAD_2"/>
</dbReference>
<dbReference type="PRINTS" id="PR00413">
    <property type="entry name" value="HADHALOGNASE"/>
</dbReference>
<dbReference type="InterPro" id="IPR023214">
    <property type="entry name" value="HAD_sf"/>
</dbReference>
<dbReference type="RefSeq" id="WP_008455555.1">
    <property type="nucleotide sequence ID" value="NZ_AOIJ01000049.1"/>
</dbReference>
<dbReference type="SFLD" id="SFLDG01129">
    <property type="entry name" value="C1.5:_HAD__Beta-PGM__Phosphata"/>
    <property type="match status" value="1"/>
</dbReference>
<dbReference type="NCBIfam" id="TIGR01549">
    <property type="entry name" value="HAD-SF-IA-v1"/>
    <property type="match status" value="1"/>
</dbReference>
<dbReference type="Gene3D" id="3.40.50.1000">
    <property type="entry name" value="HAD superfamily/HAD-like"/>
    <property type="match status" value="1"/>
</dbReference>
<dbReference type="SFLD" id="SFLDS00003">
    <property type="entry name" value="Haloacid_Dehalogenase"/>
    <property type="match status" value="1"/>
</dbReference>
<organism evidence="2 3">
    <name type="scientific">Natrinema gari JCM 14663</name>
    <dbReference type="NCBI Taxonomy" id="1230459"/>
    <lineage>
        <taxon>Archaea</taxon>
        <taxon>Methanobacteriati</taxon>
        <taxon>Methanobacteriota</taxon>
        <taxon>Stenosarchaea group</taxon>
        <taxon>Halobacteria</taxon>
        <taxon>Halobacteriales</taxon>
        <taxon>Natrialbaceae</taxon>
        <taxon>Natrinema</taxon>
    </lineage>
</organism>
<keyword evidence="2" id="KW-0378">Hydrolase</keyword>
<dbReference type="EMBL" id="AOIJ01000049">
    <property type="protein sequence ID" value="ELY80076.1"/>
    <property type="molecule type" value="Genomic_DNA"/>
</dbReference>
<reference evidence="2 3" key="1">
    <citation type="journal article" date="2014" name="PLoS Genet.">
        <title>Phylogenetically driven sequencing of extremely halophilic archaea reveals strategies for static and dynamic osmo-response.</title>
        <authorList>
            <person name="Becker E.A."/>
            <person name="Seitzer P.M."/>
            <person name="Tritt A."/>
            <person name="Larsen D."/>
            <person name="Krusor M."/>
            <person name="Yao A.I."/>
            <person name="Wu D."/>
            <person name="Madern D."/>
            <person name="Eisen J.A."/>
            <person name="Darling A.E."/>
            <person name="Facciotti M.T."/>
        </authorList>
    </citation>
    <scope>NUCLEOTIDE SEQUENCE [LARGE SCALE GENOMIC DNA]</scope>
    <source>
        <strain evidence="2 3">JCM 14663</strain>
    </source>
</reference>
<evidence type="ECO:0000313" key="3">
    <source>
        <dbReference type="Proteomes" id="UP000011592"/>
    </source>
</evidence>
<dbReference type="Pfam" id="PF13419">
    <property type="entry name" value="HAD_2"/>
    <property type="match status" value="1"/>
</dbReference>
<proteinExistence type="inferred from homology"/>
<dbReference type="PANTHER" id="PTHR43434:SF1">
    <property type="entry name" value="PHOSPHOGLYCOLATE PHOSPHATASE"/>
    <property type="match status" value="1"/>
</dbReference>
<sequence length="206" mass="22967">MRRQEWLIVTAIVFDLDGTVLHTDREYRDLLATAIADVRGDTPAEWLETYDEAFFDLFSACDPDPIQRAFARIDGCTDPEPYVRALHEQEIESLSPPENAHDDLERLAESFELGVLTNGLREWQLAKLRAHDLEAYFDAIVASYEVGAHKPDAAPYRLLEARLPAARYGMVGDSESDVDGAKNAGWSTCRYEGGGFGALPGDLFRG</sequence>
<protein>
    <submittedName>
        <fullName evidence="2">HAD-superfamily hydrolase</fullName>
    </submittedName>
</protein>
<dbReference type="GO" id="GO:0008967">
    <property type="term" value="F:phosphoglycolate phosphatase activity"/>
    <property type="evidence" value="ECO:0007669"/>
    <property type="project" value="TreeGrafter"/>
</dbReference>
<dbReference type="GO" id="GO:0005829">
    <property type="term" value="C:cytosol"/>
    <property type="evidence" value="ECO:0007669"/>
    <property type="project" value="TreeGrafter"/>
</dbReference>
<name>L9Z2F2_9EURY</name>
<keyword evidence="3" id="KW-1185">Reference proteome</keyword>
<gene>
    <name evidence="2" type="ORF">C486_10190</name>
</gene>